<dbReference type="Proteomes" id="UP000240509">
    <property type="component" value="Unassembled WGS sequence"/>
</dbReference>
<name>A0A2T4U937_9BACI</name>
<feature type="domain" description="Cell wall hydrolase SleB" evidence="3">
    <location>
        <begin position="106"/>
        <end position="204"/>
    </location>
</feature>
<organism evidence="4 5">
    <name type="scientific">Alkalicoccus saliphilus</name>
    <dbReference type="NCBI Taxonomy" id="200989"/>
    <lineage>
        <taxon>Bacteria</taxon>
        <taxon>Bacillati</taxon>
        <taxon>Bacillota</taxon>
        <taxon>Bacilli</taxon>
        <taxon>Bacillales</taxon>
        <taxon>Bacillaceae</taxon>
        <taxon>Alkalicoccus</taxon>
    </lineage>
</organism>
<proteinExistence type="predicted"/>
<dbReference type="InterPro" id="IPR036365">
    <property type="entry name" value="PGBD-like_sf"/>
</dbReference>
<evidence type="ECO:0000259" key="3">
    <source>
        <dbReference type="Pfam" id="PF07486"/>
    </source>
</evidence>
<dbReference type="Pfam" id="PF07486">
    <property type="entry name" value="Hydrolase_2"/>
    <property type="match status" value="1"/>
</dbReference>
<keyword evidence="1" id="KW-0732">Signal</keyword>
<reference evidence="4 5" key="1">
    <citation type="submission" date="2018-03" db="EMBL/GenBank/DDBJ databases">
        <title>Alkalicoccus saliphilus sp. nov., isolated from a mineral pool.</title>
        <authorList>
            <person name="Zhao B."/>
        </authorList>
    </citation>
    <scope>NUCLEOTIDE SEQUENCE [LARGE SCALE GENOMIC DNA]</scope>
    <source>
        <strain evidence="4 5">6AG</strain>
    </source>
</reference>
<evidence type="ECO:0000259" key="2">
    <source>
        <dbReference type="Pfam" id="PF01471"/>
    </source>
</evidence>
<comment type="caution">
    <text evidence="4">The sequence shown here is derived from an EMBL/GenBank/DDBJ whole genome shotgun (WGS) entry which is preliminary data.</text>
</comment>
<dbReference type="InterPro" id="IPR042047">
    <property type="entry name" value="SleB_dom1"/>
</dbReference>
<accession>A0A2T4U937</accession>
<evidence type="ECO:0000256" key="1">
    <source>
        <dbReference type="SAM" id="SignalP"/>
    </source>
</evidence>
<feature type="domain" description="Peptidoglycan binding-like" evidence="2">
    <location>
        <begin position="34"/>
        <end position="90"/>
    </location>
</feature>
<dbReference type="AlphaFoldDB" id="A0A2T4U937"/>
<dbReference type="GO" id="GO:0016787">
    <property type="term" value="F:hydrolase activity"/>
    <property type="evidence" value="ECO:0007669"/>
    <property type="project" value="UniProtKB-KW"/>
</dbReference>
<dbReference type="Pfam" id="PF01471">
    <property type="entry name" value="PG_binding_1"/>
    <property type="match status" value="1"/>
</dbReference>
<dbReference type="SUPFAM" id="SSF47090">
    <property type="entry name" value="PGBD-like"/>
    <property type="match status" value="1"/>
</dbReference>
<feature type="signal peptide" evidence="1">
    <location>
        <begin position="1"/>
        <end position="27"/>
    </location>
</feature>
<evidence type="ECO:0000313" key="4">
    <source>
        <dbReference type="EMBL" id="PTL39924.1"/>
    </source>
</evidence>
<sequence length="205" mass="22406">MKSLLTLIAALCTAVILTAAQPQSAEAALQQEDRGEAVVELQQKLIKMDYLHSEATGYYGPLTNEAVQNFQRDFNLAADGVAGPATMHKLNEVEAAARTVHGEARGESFEGQVAVAGVIKNRVNSSEFPSAISEVVHQQRQFTAVDDGQYYLQPDASSYQAVKEAWQGWDPSQGALYYYNAATATSEWIFTRPVKFSIGKHTFAD</sequence>
<dbReference type="InterPro" id="IPR011105">
    <property type="entry name" value="Cell_wall_hydrolase_SleB"/>
</dbReference>
<evidence type="ECO:0000313" key="5">
    <source>
        <dbReference type="Proteomes" id="UP000240509"/>
    </source>
</evidence>
<gene>
    <name evidence="4" type="ORF">C6Y45_02780</name>
</gene>
<dbReference type="Gene3D" id="1.10.10.2520">
    <property type="entry name" value="Cell wall hydrolase SleB, domain 1"/>
    <property type="match status" value="1"/>
</dbReference>
<dbReference type="OrthoDB" id="9785345at2"/>
<keyword evidence="5" id="KW-1185">Reference proteome</keyword>
<dbReference type="InterPro" id="IPR036366">
    <property type="entry name" value="PGBDSf"/>
</dbReference>
<protein>
    <submittedName>
        <fullName evidence="4">Cell wall hydrolase</fullName>
    </submittedName>
</protein>
<feature type="chain" id="PRO_5015737000" evidence="1">
    <location>
        <begin position="28"/>
        <end position="205"/>
    </location>
</feature>
<keyword evidence="4" id="KW-0378">Hydrolase</keyword>
<dbReference type="Gene3D" id="1.10.101.10">
    <property type="entry name" value="PGBD-like superfamily/PGBD"/>
    <property type="match status" value="1"/>
</dbReference>
<dbReference type="InterPro" id="IPR002477">
    <property type="entry name" value="Peptidoglycan-bd-like"/>
</dbReference>
<dbReference type="Gene3D" id="6.20.240.60">
    <property type="match status" value="1"/>
</dbReference>
<dbReference type="EMBL" id="PZJJ01000003">
    <property type="protein sequence ID" value="PTL39924.1"/>
    <property type="molecule type" value="Genomic_DNA"/>
</dbReference>